<sequence length="192" mass="19451">MQTPVLITFALAATASALAHPGPAVTAAPLLARDTEECAKGASRILDNMPPFPTGALGSWVAEHDALQAVQSAIDSGDNIDDVDQLCKAMTSTFPAPPASLSSSWSSYNSRMSDWQSSAAPTISSVAAQCTDDGAAAILGAGLELVLATDVAQCTNAVNRYNKAVGNAAPGTPRYVAAVAGIAGLAATFLFL</sequence>
<evidence type="ECO:0000313" key="2">
    <source>
        <dbReference type="Proteomes" id="UP000724584"/>
    </source>
</evidence>
<name>A0ACB7NW19_9PEZI</name>
<evidence type="ECO:0000313" key="1">
    <source>
        <dbReference type="EMBL" id="KAH6622518.1"/>
    </source>
</evidence>
<accession>A0ACB7NW19</accession>
<reference evidence="1 2" key="1">
    <citation type="journal article" date="2021" name="Nat. Commun.">
        <title>Genetic determinants of endophytism in the Arabidopsis root mycobiome.</title>
        <authorList>
            <person name="Mesny F."/>
            <person name="Miyauchi S."/>
            <person name="Thiergart T."/>
            <person name="Pickel B."/>
            <person name="Atanasova L."/>
            <person name="Karlsson M."/>
            <person name="Huettel B."/>
            <person name="Barry K.W."/>
            <person name="Haridas S."/>
            <person name="Chen C."/>
            <person name="Bauer D."/>
            <person name="Andreopoulos W."/>
            <person name="Pangilinan J."/>
            <person name="LaButti K."/>
            <person name="Riley R."/>
            <person name="Lipzen A."/>
            <person name="Clum A."/>
            <person name="Drula E."/>
            <person name="Henrissat B."/>
            <person name="Kohler A."/>
            <person name="Grigoriev I.V."/>
            <person name="Martin F.M."/>
            <person name="Hacquard S."/>
        </authorList>
    </citation>
    <scope>NUCLEOTIDE SEQUENCE [LARGE SCALE GENOMIC DNA]</scope>
    <source>
        <strain evidence="1 2">MPI-SDFR-AT-0079</strain>
    </source>
</reference>
<proteinExistence type="predicted"/>
<organism evidence="1 2">
    <name type="scientific">Chaetomium tenue</name>
    <dbReference type="NCBI Taxonomy" id="1854479"/>
    <lineage>
        <taxon>Eukaryota</taxon>
        <taxon>Fungi</taxon>
        <taxon>Dikarya</taxon>
        <taxon>Ascomycota</taxon>
        <taxon>Pezizomycotina</taxon>
        <taxon>Sordariomycetes</taxon>
        <taxon>Sordariomycetidae</taxon>
        <taxon>Sordariales</taxon>
        <taxon>Chaetomiaceae</taxon>
        <taxon>Chaetomium</taxon>
    </lineage>
</organism>
<dbReference type="Proteomes" id="UP000724584">
    <property type="component" value="Unassembled WGS sequence"/>
</dbReference>
<protein>
    <submittedName>
        <fullName evidence="1">Uncharacterized protein</fullName>
    </submittedName>
</protein>
<keyword evidence="2" id="KW-1185">Reference proteome</keyword>
<comment type="caution">
    <text evidence="1">The sequence shown here is derived from an EMBL/GenBank/DDBJ whole genome shotgun (WGS) entry which is preliminary data.</text>
</comment>
<gene>
    <name evidence="1" type="ORF">F5144DRAFT_516769</name>
</gene>
<dbReference type="EMBL" id="JAGIZQ010000006">
    <property type="protein sequence ID" value="KAH6622518.1"/>
    <property type="molecule type" value="Genomic_DNA"/>
</dbReference>